<dbReference type="GO" id="GO:0004651">
    <property type="term" value="F:polynucleotide 5'-phosphatase activity"/>
    <property type="evidence" value="ECO:0007669"/>
    <property type="project" value="InterPro"/>
</dbReference>
<organism evidence="7 8">
    <name type="scientific">Toxoplasma gondii GAB2-2007-GAL-DOM2</name>
    <dbReference type="NCBI Taxonomy" id="1130820"/>
    <lineage>
        <taxon>Eukaryota</taxon>
        <taxon>Sar</taxon>
        <taxon>Alveolata</taxon>
        <taxon>Apicomplexa</taxon>
        <taxon>Conoidasida</taxon>
        <taxon>Coccidia</taxon>
        <taxon>Eucoccidiorida</taxon>
        <taxon>Eimeriorina</taxon>
        <taxon>Sarcocystidae</taxon>
        <taxon>Toxoplasma</taxon>
    </lineage>
</organism>
<reference evidence="7 8" key="1">
    <citation type="submission" date="2014-02" db="EMBL/GenBank/DDBJ databases">
        <authorList>
            <person name="Sibley D."/>
            <person name="Venepally P."/>
            <person name="Karamycheva S."/>
            <person name="Hadjithomas M."/>
            <person name="Khan A."/>
            <person name="Brunk B."/>
            <person name="Roos D."/>
            <person name="Caler E."/>
            <person name="Lorenzi H."/>
        </authorList>
    </citation>
    <scope>NUCLEOTIDE SEQUENCE [LARGE SCALE GENOMIC DNA]</scope>
    <source>
        <strain evidence="7 8">GAB2-2007-GAL-DOM2</strain>
    </source>
</reference>
<protein>
    <recommendedName>
        <fullName evidence="3">mRNA 5'-phosphatase</fullName>
        <ecNumber evidence="3">3.6.1.74</ecNumber>
    </recommendedName>
</protein>
<dbReference type="InterPro" id="IPR033469">
    <property type="entry name" value="CYTH-like_dom_sf"/>
</dbReference>
<dbReference type="SUPFAM" id="SSF55154">
    <property type="entry name" value="CYTH-like phosphatases"/>
    <property type="match status" value="1"/>
</dbReference>
<feature type="compositionally biased region" description="Basic residues" evidence="5">
    <location>
        <begin position="520"/>
        <end position="531"/>
    </location>
</feature>
<dbReference type="Pfam" id="PF02940">
    <property type="entry name" value="mRNA_triPase"/>
    <property type="match status" value="1"/>
</dbReference>
<evidence type="ECO:0000313" key="8">
    <source>
        <dbReference type="Proteomes" id="UP000028837"/>
    </source>
</evidence>
<feature type="region of interest" description="Disordered" evidence="5">
    <location>
        <begin position="1"/>
        <end position="305"/>
    </location>
</feature>
<keyword evidence="2" id="KW-0378">Hydrolase</keyword>
<feature type="compositionally biased region" description="Acidic residues" evidence="5">
    <location>
        <begin position="504"/>
        <end position="513"/>
    </location>
</feature>
<comment type="caution">
    <text evidence="7">The sequence shown here is derived from an EMBL/GenBank/DDBJ whole genome shotgun (WGS) entry which is preliminary data.</text>
</comment>
<evidence type="ECO:0000256" key="1">
    <source>
        <dbReference type="ARBA" id="ARBA00022664"/>
    </source>
</evidence>
<dbReference type="VEuPathDB" id="ToxoDB:TGDOM2_224650"/>
<gene>
    <name evidence="7" type="ORF">TGDOM2_224650</name>
</gene>
<dbReference type="EC" id="3.6.1.74" evidence="3"/>
<feature type="compositionally biased region" description="Polar residues" evidence="5">
    <location>
        <begin position="131"/>
        <end position="142"/>
    </location>
</feature>
<dbReference type="Proteomes" id="UP000028837">
    <property type="component" value="Unassembled WGS sequence"/>
</dbReference>
<dbReference type="InterPro" id="IPR004206">
    <property type="entry name" value="mRNA_triPase_Cet1"/>
</dbReference>
<evidence type="ECO:0000313" key="7">
    <source>
        <dbReference type="EMBL" id="KFG45645.1"/>
    </source>
</evidence>
<proteinExistence type="predicted"/>
<feature type="compositionally biased region" description="Polar residues" evidence="5">
    <location>
        <begin position="172"/>
        <end position="194"/>
    </location>
</feature>
<evidence type="ECO:0000256" key="5">
    <source>
        <dbReference type="SAM" id="MobiDB-lite"/>
    </source>
</evidence>
<feature type="compositionally biased region" description="Low complexity" evidence="5">
    <location>
        <begin position="233"/>
        <end position="246"/>
    </location>
</feature>
<sequence length="920" mass="95918">MESAGSPAARSTGSRRPAFQAPCPSGVPPPQIFLPAGSICARNDPNGDGASSSPHQSSSGTSSVAASSSVSSSSPSSSSCHSSLSSSNSPSASSHSSPQSSLSPTSPNATFTLAPSASLPSGSSPFAKTVQPDSAPNTNASPLSPLHSPGPRHLDSHMRTSVETGAHPLPTKASSTSLAAVSAFSSGPQSTQGDADSFGVDPDNAETFGVSGTQPKSEHVPQARASTGEGRAKSVADSSACSASEDAGNDRGSCAARRNKRAPENPPASAPAAKSFISENGSRLSSGGELLGQGPGSGSGSPDIDADLTIASERLDGGRTRLCDSLAAELAQQLEMVVEDTPGLLATVSQNGKHSRDSLPLELEIEGRLGVLVDLDTGSRLRLPLSSLTLLSSSFCAGAAGPGGGPPASAGLRFEAGVNQNQFASLHEFITATVVGQPTSGPIPSGGVHTPGGPGVPGHLVDGQKRGCDQRLPSPLGGAVPFVSGATEAEEEGDLFSDWESLIDESSDNEDEYNETKPSRALKTRRRKGRRGQPEWCPHSVAAEPHETASWKPLPVETTEEEYHNLSCLTDTAIRVSYPHPKPTTGNLLPTAAVWKSNQMTWNLYAGQDSEQEWADDARAAGTDDGVAWGEGEHRRCRVDCRLAINLEHHASLRDVARDLERKAKIGSRHMGQTQQGPIMRRIKKRQSFVHPCGVRIDLTEVCIDMGGGGRGSGGKGRQRVSYEVETELNATLVLQAIQYKQATGDNLPLLSLCVSFLTVLEDLSVHLNAVLMASSSTSGILPHSAASGFSGAAVLADGLDSSEPRFADLSRCFPPSPSVALFKRYLSPCLPLVGDYGFRAVAPALARKGEEELEDYLSKINVDEQSLYTNDTVTIVGPWVPCLNEEGRLEFAVPVARPNVSVDDHSDKMASLVVSGSFA</sequence>
<accession>A0A086KMM7</accession>
<name>A0A086KMM7_TOXGO</name>
<evidence type="ECO:0000256" key="2">
    <source>
        <dbReference type="ARBA" id="ARBA00022801"/>
    </source>
</evidence>
<evidence type="ECO:0000256" key="3">
    <source>
        <dbReference type="ARBA" id="ARBA00035028"/>
    </source>
</evidence>
<feature type="domain" description="mRNA triphosphatase Cet1-like" evidence="6">
    <location>
        <begin position="639"/>
        <end position="729"/>
    </location>
</feature>
<feature type="compositionally biased region" description="Low complexity" evidence="5">
    <location>
        <begin position="51"/>
        <end position="125"/>
    </location>
</feature>
<dbReference type="Gene3D" id="3.20.100.10">
    <property type="entry name" value="mRNA triphosphatase Cet1-like"/>
    <property type="match status" value="1"/>
</dbReference>
<dbReference type="GO" id="GO:0140818">
    <property type="term" value="F:mRNA 5'-triphosphate monophosphatase activity"/>
    <property type="evidence" value="ECO:0007669"/>
    <property type="project" value="UniProtKB-EC"/>
</dbReference>
<dbReference type="EMBL" id="AHZU02000343">
    <property type="protein sequence ID" value="KFG45645.1"/>
    <property type="molecule type" value="Genomic_DNA"/>
</dbReference>
<keyword evidence="1" id="KW-0507">mRNA processing</keyword>
<dbReference type="InterPro" id="IPR037009">
    <property type="entry name" value="mRNA_triPase_Cet1_sf"/>
</dbReference>
<feature type="compositionally biased region" description="Gly residues" evidence="5">
    <location>
        <begin position="289"/>
        <end position="299"/>
    </location>
</feature>
<evidence type="ECO:0000259" key="6">
    <source>
        <dbReference type="Pfam" id="PF02940"/>
    </source>
</evidence>
<feature type="region of interest" description="Disordered" evidence="5">
    <location>
        <begin position="504"/>
        <end position="545"/>
    </location>
</feature>
<dbReference type="OrthoDB" id="272147at2759"/>
<dbReference type="GO" id="GO:0006397">
    <property type="term" value="P:mRNA processing"/>
    <property type="evidence" value="ECO:0007669"/>
    <property type="project" value="UniProtKB-KW"/>
</dbReference>
<comment type="catalytic activity">
    <reaction evidence="4">
        <text>a 5'-end triphospho-ribonucleoside in mRNA + H2O = a 5'-end diphospho-ribonucleoside in mRNA + phosphate + H(+)</text>
        <dbReference type="Rhea" id="RHEA:67004"/>
        <dbReference type="Rhea" id="RHEA-COMP:17164"/>
        <dbReference type="Rhea" id="RHEA-COMP:17165"/>
        <dbReference type="ChEBI" id="CHEBI:15377"/>
        <dbReference type="ChEBI" id="CHEBI:15378"/>
        <dbReference type="ChEBI" id="CHEBI:43474"/>
        <dbReference type="ChEBI" id="CHEBI:167616"/>
        <dbReference type="ChEBI" id="CHEBI:167618"/>
        <dbReference type="EC" id="3.6.1.74"/>
    </reaction>
    <physiologicalReaction direction="left-to-right" evidence="4">
        <dbReference type="Rhea" id="RHEA:67005"/>
    </physiologicalReaction>
</comment>
<dbReference type="AlphaFoldDB" id="A0A086KMM7"/>
<evidence type="ECO:0000256" key="4">
    <source>
        <dbReference type="ARBA" id="ARBA00047740"/>
    </source>
</evidence>